<evidence type="ECO:0000256" key="1">
    <source>
        <dbReference type="ARBA" id="ARBA00022679"/>
    </source>
</evidence>
<evidence type="ECO:0000259" key="3">
    <source>
        <dbReference type="PROSITE" id="PS51186"/>
    </source>
</evidence>
<dbReference type="EMBL" id="LZDS01000029">
    <property type="protein sequence ID" value="OBX27620.1"/>
    <property type="molecule type" value="Genomic_DNA"/>
</dbReference>
<evidence type="ECO:0000313" key="5">
    <source>
        <dbReference type="Proteomes" id="UP000185753"/>
    </source>
</evidence>
<dbReference type="OrthoDB" id="9792929at2"/>
<keyword evidence="2" id="KW-0012">Acyltransferase</keyword>
<protein>
    <submittedName>
        <fullName evidence="4">Acetyltransferase</fullName>
    </submittedName>
</protein>
<proteinExistence type="predicted"/>
<dbReference type="STRING" id="1443941.A9J31_10370"/>
<keyword evidence="5" id="KW-1185">Reference proteome</keyword>
<dbReference type="AlphaFoldDB" id="A0A1A7R5T3"/>
<dbReference type="PANTHER" id="PTHR43877">
    <property type="entry name" value="AMINOALKYLPHOSPHONATE N-ACETYLTRANSFERASE-RELATED-RELATED"/>
    <property type="match status" value="1"/>
</dbReference>
<name>A0A1A7R5T3_9GAMM</name>
<keyword evidence="1 4" id="KW-0808">Transferase</keyword>
<gene>
    <name evidence="4" type="ORF">A9J31_10370</name>
</gene>
<dbReference type="InterPro" id="IPR000182">
    <property type="entry name" value="GNAT_dom"/>
</dbReference>
<accession>A0A1A7R5T3</accession>
<sequence length="147" mass="17148">MIVRRATDADLIPLAVLFDEYRQFYGSSSNLDLSSHFLKQRFENNQSVIFICLKDETITGFVLLYLGFSSAACSTYYILDDVYVSPVFRRQGSARQLIDTAVLFAQHENALRISLETQKNNYHSHQLYESMGFVKDDEFQTYHYFIR</sequence>
<dbReference type="CDD" id="cd04301">
    <property type="entry name" value="NAT_SF"/>
    <property type="match status" value="1"/>
</dbReference>
<evidence type="ECO:0000313" key="4">
    <source>
        <dbReference type="EMBL" id="OBX27620.1"/>
    </source>
</evidence>
<comment type="caution">
    <text evidence="4">The sequence shown here is derived from an EMBL/GenBank/DDBJ whole genome shotgun (WGS) entry which is preliminary data.</text>
</comment>
<dbReference type="InterPro" id="IPR016181">
    <property type="entry name" value="Acyl_CoA_acyltransferase"/>
</dbReference>
<dbReference type="PANTHER" id="PTHR43877:SF2">
    <property type="entry name" value="AMINOALKYLPHOSPHONATE N-ACETYLTRANSFERASE-RELATED"/>
    <property type="match status" value="1"/>
</dbReference>
<dbReference type="InterPro" id="IPR050832">
    <property type="entry name" value="Bact_Acetyltransf"/>
</dbReference>
<feature type="domain" description="N-acetyltransferase" evidence="3">
    <location>
        <begin position="1"/>
        <end position="147"/>
    </location>
</feature>
<dbReference type="RefSeq" id="WP_067767559.1">
    <property type="nucleotide sequence ID" value="NZ_CP183909.1"/>
</dbReference>
<dbReference type="SUPFAM" id="SSF55729">
    <property type="entry name" value="Acyl-CoA N-acyltransferases (Nat)"/>
    <property type="match status" value="1"/>
</dbReference>
<dbReference type="PROSITE" id="PS51186">
    <property type="entry name" value="GNAT"/>
    <property type="match status" value="1"/>
</dbReference>
<organism evidence="4 5">
    <name type="scientific">Acinetobacter gandensis</name>
    <dbReference type="NCBI Taxonomy" id="1443941"/>
    <lineage>
        <taxon>Bacteria</taxon>
        <taxon>Pseudomonadati</taxon>
        <taxon>Pseudomonadota</taxon>
        <taxon>Gammaproteobacteria</taxon>
        <taxon>Moraxellales</taxon>
        <taxon>Moraxellaceae</taxon>
        <taxon>Acinetobacter</taxon>
    </lineage>
</organism>
<evidence type="ECO:0000256" key="2">
    <source>
        <dbReference type="ARBA" id="ARBA00023315"/>
    </source>
</evidence>
<dbReference type="GO" id="GO:0016747">
    <property type="term" value="F:acyltransferase activity, transferring groups other than amino-acyl groups"/>
    <property type="evidence" value="ECO:0007669"/>
    <property type="project" value="InterPro"/>
</dbReference>
<dbReference type="Pfam" id="PF00583">
    <property type="entry name" value="Acetyltransf_1"/>
    <property type="match status" value="1"/>
</dbReference>
<dbReference type="Gene3D" id="3.40.630.30">
    <property type="match status" value="1"/>
</dbReference>
<dbReference type="Proteomes" id="UP000185753">
    <property type="component" value="Unassembled WGS sequence"/>
</dbReference>
<reference evidence="5" key="1">
    <citation type="submission" date="2016-06" db="EMBL/GenBank/DDBJ databases">
        <authorList>
            <person name="Radolfova-Krizova L."/>
            <person name="Nemec A."/>
        </authorList>
    </citation>
    <scope>NUCLEOTIDE SEQUENCE [LARGE SCALE GENOMIC DNA]</scope>
    <source>
        <strain evidence="5">ANC 4275</strain>
    </source>
</reference>